<dbReference type="CDD" id="cd03784">
    <property type="entry name" value="GT1_Gtf-like"/>
    <property type="match status" value="1"/>
</dbReference>
<keyword evidence="4" id="KW-0150">Chloroplast</keyword>
<gene>
    <name evidence="4" type="primary">UGT89M1</name>
</gene>
<dbReference type="PANTHER" id="PTHR48047:SF28">
    <property type="entry name" value="F11M15.8 PROTEIN"/>
    <property type="match status" value="1"/>
</dbReference>
<keyword evidence="3 4" id="KW-0808">Transferase</keyword>
<keyword evidence="2" id="KW-0328">Glycosyltransferase</keyword>
<dbReference type="AlphaFoldDB" id="A0A346A6C1"/>
<evidence type="ECO:0000313" key="4">
    <source>
        <dbReference type="EMBL" id="AXK92490.1"/>
    </source>
</evidence>
<sequence>MSSSSPPPPPSTSSRHLLVFPYPAQGHMLPLLDLTRRLASYGFTITVLVTPKNLSLLQPLLSTHPSVHTLVLPFPPHPKLPPGVEHVRDIGNLGNFPIMLALRELHGPILHWFDSHPSPPVAIISDFFLGWTQRLADDLGIPRIVFYSSGAFFVNVVDYCWVHIKTDYFRSSPVIEICSIPKSPSFKKEHLPSMVRAYKDSDPDSDLLRDSAMINKSSWATIFNTFEKLEHEHLEHLRKVRGEGSVFGVGPLCLIGAEDGRNPIRDLSSDVLKWLDGCPDGSVLYVCFGSQKQLNQQQTEALASGLEKSGARFVWVVKTIQTEGGSDGIPIGFEDRVSDRGFVVKEWAPQVLILNHQAVGGFLSHCGWNSVLESIVAGVMILGWPMEADQFINARLLVDDMGVSVRVCEGANSVPDPDELGKVIAKSLRGESPEKMKAKALRREAVDAMGTNGSSWNDMHDLVNKLNELPPST</sequence>
<proteinExistence type="evidence at transcript level"/>
<dbReference type="GO" id="GO:0035251">
    <property type="term" value="F:UDP-glucosyltransferase activity"/>
    <property type="evidence" value="ECO:0007669"/>
    <property type="project" value="TreeGrafter"/>
</dbReference>
<dbReference type="EMBL" id="MF417496">
    <property type="protein sequence ID" value="AXK92490.1"/>
    <property type="molecule type" value="mRNA"/>
</dbReference>
<dbReference type="FunFam" id="3.40.50.2000:FF:000064">
    <property type="entry name" value="Glycosyltransferase"/>
    <property type="match status" value="1"/>
</dbReference>
<organism evidence="4">
    <name type="scientific">Siraitia grosvenorii</name>
    <name type="common">Monk's fruit</name>
    <name type="synonym">Momordica grosvenorii</name>
    <dbReference type="NCBI Taxonomy" id="190515"/>
    <lineage>
        <taxon>Eukaryota</taxon>
        <taxon>Viridiplantae</taxon>
        <taxon>Streptophyta</taxon>
        <taxon>Embryophyta</taxon>
        <taxon>Tracheophyta</taxon>
        <taxon>Spermatophyta</taxon>
        <taxon>Magnoliopsida</taxon>
        <taxon>eudicotyledons</taxon>
        <taxon>Gunneridae</taxon>
        <taxon>Pentapetalae</taxon>
        <taxon>rosids</taxon>
        <taxon>fabids</taxon>
        <taxon>Cucurbitales</taxon>
        <taxon>Cucurbitaceae</taxon>
        <taxon>Siraitieae</taxon>
        <taxon>Siraitia</taxon>
    </lineage>
</organism>
<dbReference type="Gene3D" id="3.40.50.2000">
    <property type="entry name" value="Glycogen Phosphorylase B"/>
    <property type="match status" value="2"/>
</dbReference>
<accession>A0A346A6C1</accession>
<reference evidence="4" key="1">
    <citation type="submission" date="2017-06" db="EMBL/GenBank/DDBJ databases">
        <authorList>
            <person name="Kim H.J."/>
            <person name="Triplett B.A."/>
        </authorList>
    </citation>
    <scope>NUCLEOTIDE SEQUENCE</scope>
</reference>
<keyword evidence="4" id="KW-0934">Plastid</keyword>
<name>A0A346A6C1_SIRGR</name>
<dbReference type="Pfam" id="PF00201">
    <property type="entry name" value="UDPGT"/>
    <property type="match status" value="1"/>
</dbReference>
<dbReference type="InterPro" id="IPR002213">
    <property type="entry name" value="UDP_glucos_trans"/>
</dbReference>
<protein>
    <submittedName>
        <fullName evidence="4">Flavonoids UDP-glycosyltransferase</fullName>
    </submittedName>
</protein>
<evidence type="ECO:0000256" key="1">
    <source>
        <dbReference type="ARBA" id="ARBA00009995"/>
    </source>
</evidence>
<dbReference type="PANTHER" id="PTHR48047">
    <property type="entry name" value="GLYCOSYLTRANSFERASE"/>
    <property type="match status" value="1"/>
</dbReference>
<comment type="similarity">
    <text evidence="1">Belongs to the UDP-glycosyltransferase family.</text>
</comment>
<evidence type="ECO:0000256" key="2">
    <source>
        <dbReference type="ARBA" id="ARBA00022676"/>
    </source>
</evidence>
<geneLocation type="chloroplast" evidence="4"/>
<dbReference type="SUPFAM" id="SSF53756">
    <property type="entry name" value="UDP-Glycosyltransferase/glycogen phosphorylase"/>
    <property type="match status" value="1"/>
</dbReference>
<evidence type="ECO:0000256" key="3">
    <source>
        <dbReference type="ARBA" id="ARBA00022679"/>
    </source>
</evidence>